<dbReference type="InterPro" id="IPR003016">
    <property type="entry name" value="2-oxoA_DH_lipoyl-BS"/>
</dbReference>
<dbReference type="InterPro" id="IPR033753">
    <property type="entry name" value="GCV_H/Fam206"/>
</dbReference>
<dbReference type="HAMAP" id="MF_00272">
    <property type="entry name" value="GcvH"/>
    <property type="match status" value="1"/>
</dbReference>
<evidence type="ECO:0000259" key="3">
    <source>
        <dbReference type="PROSITE" id="PS50968"/>
    </source>
</evidence>
<dbReference type="InterPro" id="IPR011053">
    <property type="entry name" value="Single_hybrid_motif"/>
</dbReference>
<dbReference type="GO" id="GO:0005829">
    <property type="term" value="C:cytosol"/>
    <property type="evidence" value="ECO:0007669"/>
    <property type="project" value="TreeGrafter"/>
</dbReference>
<sequence length="127" mass="13430">MNVPGELRYSADHEWVRVEDGGRVRIGITDYAQDALGDVVFIDLPSVGATVATGAVFGEVESTKSVSELFAPLSGLVVAVNDDLEAAPENVNDDPYGDGWICELELADAAELDDLMDPAAYSALIEG</sequence>
<dbReference type="InterPro" id="IPR017453">
    <property type="entry name" value="GCV_H_sub"/>
</dbReference>
<comment type="similarity">
    <text evidence="1">Belongs to the GcvH family.</text>
</comment>
<proteinExistence type="inferred from homology"/>
<dbReference type="EMBL" id="UINC01032050">
    <property type="protein sequence ID" value="SVB19075.1"/>
    <property type="molecule type" value="Genomic_DNA"/>
</dbReference>
<dbReference type="InterPro" id="IPR000089">
    <property type="entry name" value="Biotin_lipoyl"/>
</dbReference>
<reference evidence="4" key="1">
    <citation type="submission" date="2018-05" db="EMBL/GenBank/DDBJ databases">
        <authorList>
            <person name="Lanie J.A."/>
            <person name="Ng W.-L."/>
            <person name="Kazmierczak K.M."/>
            <person name="Andrzejewski T.M."/>
            <person name="Davidsen T.M."/>
            <person name="Wayne K.J."/>
            <person name="Tettelin H."/>
            <person name="Glass J.I."/>
            <person name="Rusch D."/>
            <person name="Podicherti R."/>
            <person name="Tsui H.-C.T."/>
            <person name="Winkler M.E."/>
        </authorList>
    </citation>
    <scope>NUCLEOTIDE SEQUENCE</scope>
</reference>
<dbReference type="Gene3D" id="2.40.50.100">
    <property type="match status" value="1"/>
</dbReference>
<feature type="domain" description="Lipoyl-binding" evidence="3">
    <location>
        <begin position="23"/>
        <end position="105"/>
    </location>
</feature>
<dbReference type="InterPro" id="IPR002930">
    <property type="entry name" value="GCV_H"/>
</dbReference>
<dbReference type="PANTHER" id="PTHR11715">
    <property type="entry name" value="GLYCINE CLEAVAGE SYSTEM H PROTEIN"/>
    <property type="match status" value="1"/>
</dbReference>
<organism evidence="4">
    <name type="scientific">marine metagenome</name>
    <dbReference type="NCBI Taxonomy" id="408172"/>
    <lineage>
        <taxon>unclassified sequences</taxon>
        <taxon>metagenomes</taxon>
        <taxon>ecological metagenomes</taxon>
    </lineage>
</organism>
<name>A0A382BZ21_9ZZZZ</name>
<dbReference type="GO" id="GO:0005960">
    <property type="term" value="C:glycine cleavage complex"/>
    <property type="evidence" value="ECO:0007669"/>
    <property type="project" value="InterPro"/>
</dbReference>
<evidence type="ECO:0000256" key="2">
    <source>
        <dbReference type="ARBA" id="ARBA00022823"/>
    </source>
</evidence>
<dbReference type="GO" id="GO:0019464">
    <property type="term" value="P:glycine decarboxylation via glycine cleavage system"/>
    <property type="evidence" value="ECO:0007669"/>
    <property type="project" value="InterPro"/>
</dbReference>
<accession>A0A382BZ21</accession>
<dbReference type="PANTHER" id="PTHR11715:SF3">
    <property type="entry name" value="GLYCINE CLEAVAGE SYSTEM H PROTEIN-RELATED"/>
    <property type="match status" value="1"/>
</dbReference>
<protein>
    <recommendedName>
        <fullName evidence="3">Lipoyl-binding domain-containing protein</fullName>
    </recommendedName>
</protein>
<dbReference type="SUPFAM" id="SSF51230">
    <property type="entry name" value="Single hybrid motif"/>
    <property type="match status" value="1"/>
</dbReference>
<keyword evidence="2" id="KW-0450">Lipoyl</keyword>
<dbReference type="Pfam" id="PF01597">
    <property type="entry name" value="GCV_H"/>
    <property type="match status" value="1"/>
</dbReference>
<dbReference type="PROSITE" id="PS00189">
    <property type="entry name" value="LIPOYL"/>
    <property type="match status" value="1"/>
</dbReference>
<dbReference type="AlphaFoldDB" id="A0A382BZ21"/>
<dbReference type="NCBIfam" id="NF002270">
    <property type="entry name" value="PRK01202.1"/>
    <property type="match status" value="1"/>
</dbReference>
<dbReference type="GO" id="GO:0009249">
    <property type="term" value="P:protein lipoylation"/>
    <property type="evidence" value="ECO:0007669"/>
    <property type="project" value="TreeGrafter"/>
</dbReference>
<dbReference type="CDD" id="cd06848">
    <property type="entry name" value="GCS_H"/>
    <property type="match status" value="1"/>
</dbReference>
<dbReference type="PROSITE" id="PS50968">
    <property type="entry name" value="BIOTINYL_LIPOYL"/>
    <property type="match status" value="1"/>
</dbReference>
<evidence type="ECO:0000313" key="4">
    <source>
        <dbReference type="EMBL" id="SVB19075.1"/>
    </source>
</evidence>
<evidence type="ECO:0000256" key="1">
    <source>
        <dbReference type="ARBA" id="ARBA00009249"/>
    </source>
</evidence>
<gene>
    <name evidence="4" type="ORF">METZ01_LOCUS171929</name>
</gene>
<dbReference type="NCBIfam" id="TIGR00527">
    <property type="entry name" value="gcvH"/>
    <property type="match status" value="1"/>
</dbReference>